<dbReference type="STRING" id="159291.SAMN05920897_11292"/>
<reference evidence="1 2" key="1">
    <citation type="submission" date="2017-01" db="EMBL/GenBank/DDBJ databases">
        <authorList>
            <person name="Mah S.A."/>
            <person name="Swanson W.J."/>
            <person name="Moy G.W."/>
            <person name="Vacquier V.D."/>
        </authorList>
    </citation>
    <scope>NUCLEOTIDE SEQUENCE [LARGE SCALE GENOMIC DNA]</scope>
    <source>
        <strain evidence="1 2">ASpG1</strain>
    </source>
</reference>
<evidence type="ECO:0000313" key="2">
    <source>
        <dbReference type="Proteomes" id="UP000186400"/>
    </source>
</evidence>
<sequence length="955" mass="108050">MRFSRSDFLVSLGAALAVFCLGFAYYGEIQASSRGDETARVGHIVFRRRTATRRPARSLRWERLNNHALIYQGDTLRTAGQSEAGIIFDDGTTLDLLEHSLVALDFQGMIREIDFLEGTIYVGGDLQGSGLRSIRVGSARISADSAEAVTISGDAGEFSVDVAQGEAEIVTDQGKTIVVSEHSTYTLDTTTGEGRHRLHQVVPLWPRQNSRLIHQYQEEAIIPFRFSLAEEAVELLEEDRKFLLEIASSADFSSPLVEHHLMIPADAREVRSVSLPLGPGQWYWRLRTPSGDISSPVRRFAWHHLPPPRLLSPADNEDRSYRAGAPRVRFSWQESPGATAYLLEISQDREFSTGLRRFRTALPGLTLDELHQGSWYWRVHAVFPGEYLHPPEPSRERSFHLSARDDMEPVDLRQPAEGTFLEVLRLAEEGLSFSWLPREGARRYELILLGSPDPGQPLAKVQTEQPFLVLDPSALKGLAEERRLLWTVRWKDSEGSWSEVSPPRSLEIVDGRFALRALFPPDGYTLARSLGTEARFTWSRNFSAPTSVQISRDDDFSDPFLEERVQGESIFGRVWPPGTYHWRLRTYNVDGSVFLETPPRELRVVPPLDPPRLEYPAPGQEHLLLEGDLTKLRWTPVEGAGFYRMQLFREGQSGDPLFEERFLPDPSFEIPLGSLPSGTYRIVLQAFALESEKNSRLIGYRSTGTFSSRRLFPAELQEPPDQSSFPGLKALRQGVDLSWISREMSGTIDLELFRDGQRVEVPEFSGGDLSLGIHVENHASIHAATDPDTGETRVTLKRLPQGEYRWQIRSRYRGFDLSSRETRGFSVAPIPLLDPPVLEAPSRETVLGVSYLSRAEDLRFSWQPLAGANRYIFRLICEESRRSLLGDLLLEEPEFLLKDLSLLDRGTFRWEVRGQLREEPQVVIQEGASATSRFRVDLPDLRAPQLFLQDALYGY</sequence>
<gene>
    <name evidence="1" type="ORF">SAMN05920897_11292</name>
</gene>
<dbReference type="OrthoDB" id="340531at2"/>
<protein>
    <submittedName>
        <fullName evidence="1">FecR family protein</fullName>
    </submittedName>
</protein>
<organism evidence="1 2">
    <name type="scientific">Alkalispirochaeta americana</name>
    <dbReference type="NCBI Taxonomy" id="159291"/>
    <lineage>
        <taxon>Bacteria</taxon>
        <taxon>Pseudomonadati</taxon>
        <taxon>Spirochaetota</taxon>
        <taxon>Spirochaetia</taxon>
        <taxon>Spirochaetales</taxon>
        <taxon>Spirochaetaceae</taxon>
        <taxon>Alkalispirochaeta</taxon>
    </lineage>
</organism>
<dbReference type="AlphaFoldDB" id="A0A1N6UJZ3"/>
<evidence type="ECO:0000313" key="1">
    <source>
        <dbReference type="EMBL" id="SIQ65930.1"/>
    </source>
</evidence>
<proteinExistence type="predicted"/>
<name>A0A1N6UJZ3_9SPIO</name>
<dbReference type="Proteomes" id="UP000186400">
    <property type="component" value="Unassembled WGS sequence"/>
</dbReference>
<accession>A0A1N6UJZ3</accession>
<dbReference type="Gene3D" id="2.60.40.10">
    <property type="entry name" value="Immunoglobulins"/>
    <property type="match status" value="1"/>
</dbReference>
<dbReference type="InterPro" id="IPR013783">
    <property type="entry name" value="Ig-like_fold"/>
</dbReference>
<dbReference type="EMBL" id="FTMS01000012">
    <property type="protein sequence ID" value="SIQ65930.1"/>
    <property type="molecule type" value="Genomic_DNA"/>
</dbReference>
<keyword evidence="2" id="KW-1185">Reference proteome</keyword>
<dbReference type="RefSeq" id="WP_076489180.1">
    <property type="nucleotide sequence ID" value="NZ_FTMS01000012.1"/>
</dbReference>